<comment type="caution">
    <text evidence="9">The sequence shown here is derived from an EMBL/GenBank/DDBJ whole genome shotgun (WGS) entry which is preliminary data.</text>
</comment>
<dbReference type="NCBIfam" id="TIGR00247">
    <property type="entry name" value="endolytic transglycosylase MltG"/>
    <property type="match status" value="1"/>
</dbReference>
<dbReference type="RefSeq" id="WP_132599736.1">
    <property type="nucleotide sequence ID" value="NZ_SMKO01000116.1"/>
</dbReference>
<protein>
    <recommendedName>
        <fullName evidence="7">Endolytic murein transglycosylase</fullName>
        <ecNumber evidence="7">4.2.2.29</ecNumber>
    </recommendedName>
    <alternativeName>
        <fullName evidence="7">Peptidoglycan lytic transglycosylase</fullName>
    </alternativeName>
    <alternativeName>
        <fullName evidence="7">Peptidoglycan polymerization terminase</fullName>
    </alternativeName>
</protein>
<dbReference type="InterPro" id="IPR003770">
    <property type="entry name" value="MLTG-like"/>
</dbReference>
<dbReference type="HAMAP" id="MF_02065">
    <property type="entry name" value="MltG"/>
    <property type="match status" value="1"/>
</dbReference>
<dbReference type="PANTHER" id="PTHR30518:SF2">
    <property type="entry name" value="ENDOLYTIC MUREIN TRANSGLYCOSYLASE"/>
    <property type="match status" value="1"/>
</dbReference>
<keyword evidence="1 7" id="KW-1003">Cell membrane</keyword>
<comment type="similarity">
    <text evidence="7">Belongs to the transglycosylase MltG family.</text>
</comment>
<keyword evidence="6 7" id="KW-0961">Cell wall biogenesis/degradation</keyword>
<accession>A0A4R4V2H6</accession>
<evidence type="ECO:0000256" key="7">
    <source>
        <dbReference type="HAMAP-Rule" id="MF_02065"/>
    </source>
</evidence>
<dbReference type="EC" id="4.2.2.29" evidence="7"/>
<keyword evidence="2 7" id="KW-0812">Transmembrane</keyword>
<dbReference type="GO" id="GO:0071555">
    <property type="term" value="P:cell wall organization"/>
    <property type="evidence" value="ECO:0007669"/>
    <property type="project" value="UniProtKB-KW"/>
</dbReference>
<dbReference type="CDD" id="cd08010">
    <property type="entry name" value="MltG_like"/>
    <property type="match status" value="1"/>
</dbReference>
<comment type="function">
    <text evidence="7">Functions as a peptidoglycan terminase that cleaves nascent peptidoglycan strands endolytically to terminate their elongation.</text>
</comment>
<dbReference type="Gene3D" id="3.30.1490.480">
    <property type="entry name" value="Endolytic murein transglycosylase"/>
    <property type="match status" value="1"/>
</dbReference>
<evidence type="ECO:0000256" key="4">
    <source>
        <dbReference type="ARBA" id="ARBA00023136"/>
    </source>
</evidence>
<keyword evidence="5 7" id="KW-0456">Lyase</keyword>
<feature type="region of interest" description="Disordered" evidence="8">
    <location>
        <begin position="1"/>
        <end position="39"/>
    </location>
</feature>
<evidence type="ECO:0000256" key="2">
    <source>
        <dbReference type="ARBA" id="ARBA00022692"/>
    </source>
</evidence>
<evidence type="ECO:0000256" key="3">
    <source>
        <dbReference type="ARBA" id="ARBA00022989"/>
    </source>
</evidence>
<keyword evidence="3 7" id="KW-1133">Transmembrane helix</keyword>
<keyword evidence="4 7" id="KW-0472">Membrane</keyword>
<evidence type="ECO:0000256" key="8">
    <source>
        <dbReference type="SAM" id="MobiDB-lite"/>
    </source>
</evidence>
<dbReference type="Proteomes" id="UP000295258">
    <property type="component" value="Unassembled WGS sequence"/>
</dbReference>
<evidence type="ECO:0000313" key="9">
    <source>
        <dbReference type="EMBL" id="TDC99318.1"/>
    </source>
</evidence>
<proteinExistence type="inferred from homology"/>
<sequence length="389" mass="42152">MSELDLNSLLGAEDDEGPARRRSRGGGGRRGNGRRRRRRRSRGRFIAPLLAFVVLAGIIGGGGYYGYMWINDALVPDDYTGQGAGEVVIEIKSGQSASDVAVELERQGVVASVRAFTNAIGNAGASASLQPGSYKLRKRMSAKNAVAMLDPNNRLRVPVTIKEGLRLSQTLATLAKETGLPLKEFKAAAKDVEALDLPSYAKGKLEGYAFPATFEVQPKTTPQQILAAMVDRYKKTAESVDLESGARDIGYTPHEIITIASIIQAEAGRAEDMPKIARVIYNRLDRKPPMKLGMDSTVMYALGKFRTYATHAELQTKSRYNTYKYEGLPPGPISNPGDHAIEAALNPAKGPWLFFVATDLKSNVTKFATTEAERQALLAECRRNGGCGG</sequence>
<dbReference type="PANTHER" id="PTHR30518">
    <property type="entry name" value="ENDOLYTIC MUREIN TRANSGLYCOSYLASE"/>
    <property type="match status" value="1"/>
</dbReference>
<gene>
    <name evidence="7 9" type="primary">mltG</name>
    <name evidence="9" type="ORF">E1292_32240</name>
</gene>
<comment type="catalytic activity">
    <reaction evidence="7">
        <text>a peptidoglycan chain = a peptidoglycan chain with N-acetyl-1,6-anhydromuramyl-[peptide] at the reducing end + a peptidoglycan chain with N-acetylglucosamine at the non-reducing end.</text>
        <dbReference type="EC" id="4.2.2.29"/>
    </reaction>
</comment>
<dbReference type="GO" id="GO:0005886">
    <property type="term" value="C:plasma membrane"/>
    <property type="evidence" value="ECO:0007669"/>
    <property type="project" value="UniProtKB-SubCell"/>
</dbReference>
<evidence type="ECO:0000256" key="5">
    <source>
        <dbReference type="ARBA" id="ARBA00023239"/>
    </source>
</evidence>
<comment type="subcellular location">
    <subcellularLocation>
        <location evidence="7">Cell membrane</location>
        <topology evidence="7">Single-pass membrane protein</topology>
    </subcellularLocation>
</comment>
<dbReference type="Pfam" id="PF02618">
    <property type="entry name" value="YceG"/>
    <property type="match status" value="1"/>
</dbReference>
<organism evidence="9 10">
    <name type="scientific">Nonomuraea deserti</name>
    <dbReference type="NCBI Taxonomy" id="1848322"/>
    <lineage>
        <taxon>Bacteria</taxon>
        <taxon>Bacillati</taxon>
        <taxon>Actinomycetota</taxon>
        <taxon>Actinomycetes</taxon>
        <taxon>Streptosporangiales</taxon>
        <taxon>Streptosporangiaceae</taxon>
        <taxon>Nonomuraea</taxon>
    </lineage>
</organism>
<dbReference type="GO" id="GO:0008932">
    <property type="term" value="F:lytic endotransglycosylase activity"/>
    <property type="evidence" value="ECO:0007669"/>
    <property type="project" value="UniProtKB-UniRule"/>
</dbReference>
<feature type="transmembrane region" description="Helical" evidence="7">
    <location>
        <begin position="45"/>
        <end position="67"/>
    </location>
</feature>
<keyword evidence="10" id="KW-1185">Reference proteome</keyword>
<evidence type="ECO:0000256" key="1">
    <source>
        <dbReference type="ARBA" id="ARBA00022475"/>
    </source>
</evidence>
<evidence type="ECO:0000313" key="10">
    <source>
        <dbReference type="Proteomes" id="UP000295258"/>
    </source>
</evidence>
<evidence type="ECO:0000256" key="6">
    <source>
        <dbReference type="ARBA" id="ARBA00023316"/>
    </source>
</evidence>
<dbReference type="GO" id="GO:0009252">
    <property type="term" value="P:peptidoglycan biosynthetic process"/>
    <property type="evidence" value="ECO:0007669"/>
    <property type="project" value="UniProtKB-UniRule"/>
</dbReference>
<name>A0A4R4V2H6_9ACTN</name>
<dbReference type="AlphaFoldDB" id="A0A4R4V2H6"/>
<reference evidence="9 10" key="1">
    <citation type="submission" date="2019-03" db="EMBL/GenBank/DDBJ databases">
        <title>Draft genome sequences of novel Actinobacteria.</title>
        <authorList>
            <person name="Sahin N."/>
            <person name="Ay H."/>
            <person name="Saygin H."/>
        </authorList>
    </citation>
    <scope>NUCLEOTIDE SEQUENCE [LARGE SCALE GENOMIC DNA]</scope>
    <source>
        <strain evidence="9 10">KC310</strain>
    </source>
</reference>
<feature type="site" description="Important for catalytic activity" evidence="7">
    <location>
        <position position="266"/>
    </location>
</feature>
<dbReference type="EMBL" id="SMKO01000116">
    <property type="protein sequence ID" value="TDC99318.1"/>
    <property type="molecule type" value="Genomic_DNA"/>
</dbReference>